<comment type="function">
    <text evidence="12">The phosphoenolpyruvate-dependent sugar phosphotransferase system (sugar PTS), a major carbohydrate active transport system, catalyzes the phosphorylation of incoming sugar substrates concomitantly with their translocation across the cell membrane. This system is involved in sucrose transport.</text>
</comment>
<dbReference type="InterPro" id="IPR050558">
    <property type="entry name" value="PTS_Sugar-Specific_Components"/>
</dbReference>
<dbReference type="PROSITE" id="PS51103">
    <property type="entry name" value="PTS_EIIC_TYPE_1"/>
    <property type="match status" value="1"/>
</dbReference>
<dbReference type="CDD" id="cd00212">
    <property type="entry name" value="PTS_IIB_glc"/>
    <property type="match status" value="1"/>
</dbReference>
<keyword evidence="9 15" id="KW-1133">Transmembrane helix</keyword>
<evidence type="ECO:0000313" key="18">
    <source>
        <dbReference type="EMBL" id="CUN96762.1"/>
    </source>
</evidence>
<dbReference type="NCBIfam" id="TIGR01996">
    <property type="entry name" value="PTS-II-BC-sucr"/>
    <property type="match status" value="1"/>
</dbReference>
<evidence type="ECO:0000256" key="13">
    <source>
        <dbReference type="ARBA" id="ARBA00048931"/>
    </source>
</evidence>
<evidence type="ECO:0000256" key="15">
    <source>
        <dbReference type="SAM" id="Phobius"/>
    </source>
</evidence>
<evidence type="ECO:0000256" key="10">
    <source>
        <dbReference type="ARBA" id="ARBA00023136"/>
    </source>
</evidence>
<feature type="domain" description="PTS EIIC type-1" evidence="17">
    <location>
        <begin position="124"/>
        <end position="481"/>
    </location>
</feature>
<dbReference type="InterPro" id="IPR013013">
    <property type="entry name" value="PTS_EIIC_1"/>
</dbReference>
<evidence type="ECO:0000313" key="19">
    <source>
        <dbReference type="Proteomes" id="UP000095558"/>
    </source>
</evidence>
<dbReference type="NCBIfam" id="TIGR00826">
    <property type="entry name" value="EIIB_glc"/>
    <property type="match status" value="1"/>
</dbReference>
<evidence type="ECO:0000259" key="17">
    <source>
        <dbReference type="PROSITE" id="PS51103"/>
    </source>
</evidence>
<dbReference type="EMBL" id="CYZV01000010">
    <property type="protein sequence ID" value="CUN96762.1"/>
    <property type="molecule type" value="Genomic_DNA"/>
</dbReference>
<keyword evidence="3" id="KW-1003">Cell membrane</keyword>
<dbReference type="InterPro" id="IPR018113">
    <property type="entry name" value="PTrfase_EIIB_Cys"/>
</dbReference>
<feature type="transmembrane region" description="Helical" evidence="15">
    <location>
        <begin position="449"/>
        <end position="475"/>
    </location>
</feature>
<protein>
    <recommendedName>
        <fullName evidence="11">protein-N(pi)-phosphohistidine--sucrose phosphotransferase</fullName>
        <ecNumber evidence="11">2.7.1.211</ecNumber>
    </recommendedName>
</protein>
<organism evidence="18 19">
    <name type="scientific">Clostridium disporicum</name>
    <dbReference type="NCBI Taxonomy" id="84024"/>
    <lineage>
        <taxon>Bacteria</taxon>
        <taxon>Bacillati</taxon>
        <taxon>Bacillota</taxon>
        <taxon>Clostridia</taxon>
        <taxon>Eubacteriales</taxon>
        <taxon>Clostridiaceae</taxon>
        <taxon>Clostridium</taxon>
    </lineage>
</organism>
<feature type="active site" description="Phosphocysteine intermediate; for EIIB activity" evidence="14">
    <location>
        <position position="30"/>
    </location>
</feature>
<evidence type="ECO:0000256" key="6">
    <source>
        <dbReference type="ARBA" id="ARBA00022683"/>
    </source>
</evidence>
<feature type="transmembrane region" description="Helical" evidence="15">
    <location>
        <begin position="112"/>
        <end position="133"/>
    </location>
</feature>
<dbReference type="GO" id="GO:0090589">
    <property type="term" value="F:protein-phosphocysteine-trehalose phosphotransferase system transporter activity"/>
    <property type="evidence" value="ECO:0007669"/>
    <property type="project" value="TreeGrafter"/>
</dbReference>
<keyword evidence="10 15" id="KW-0472">Membrane</keyword>
<keyword evidence="4" id="KW-0762">Sugar transport</keyword>
<dbReference type="GO" id="GO:0016301">
    <property type="term" value="F:kinase activity"/>
    <property type="evidence" value="ECO:0007669"/>
    <property type="project" value="UniProtKB-KW"/>
</dbReference>
<feature type="domain" description="PTS EIIB type-1" evidence="16">
    <location>
        <begin position="8"/>
        <end position="91"/>
    </location>
</feature>
<dbReference type="GO" id="GO:0009401">
    <property type="term" value="P:phosphoenolpyruvate-dependent sugar phosphotransferase system"/>
    <property type="evidence" value="ECO:0007669"/>
    <property type="project" value="UniProtKB-KW"/>
</dbReference>
<dbReference type="InterPro" id="IPR001996">
    <property type="entry name" value="PTS_IIB_1"/>
</dbReference>
<feature type="transmembrane region" description="Helical" evidence="15">
    <location>
        <begin position="405"/>
        <end position="429"/>
    </location>
</feature>
<keyword evidence="5" id="KW-0808">Transferase</keyword>
<dbReference type="InterPro" id="IPR010973">
    <property type="entry name" value="PTS_IIBC_sucr"/>
</dbReference>
<evidence type="ECO:0000256" key="3">
    <source>
        <dbReference type="ARBA" id="ARBA00022475"/>
    </source>
</evidence>
<keyword evidence="8" id="KW-0418">Kinase</keyword>
<dbReference type="EC" id="2.7.1.211" evidence="11"/>
<evidence type="ECO:0000256" key="11">
    <source>
        <dbReference type="ARBA" id="ARBA00044053"/>
    </source>
</evidence>
<comment type="subcellular location">
    <subcellularLocation>
        <location evidence="1">Cell membrane</location>
        <topology evidence="1">Multi-pass membrane protein</topology>
    </subcellularLocation>
</comment>
<dbReference type="Pfam" id="PF02378">
    <property type="entry name" value="PTS_EIIC"/>
    <property type="match status" value="1"/>
</dbReference>
<dbReference type="PANTHER" id="PTHR30175">
    <property type="entry name" value="PHOSPHOTRANSFERASE SYSTEM TRANSPORT PROTEIN"/>
    <property type="match status" value="1"/>
</dbReference>
<gene>
    <name evidence="18" type="primary">sacX_2</name>
    <name evidence="18" type="ORF">ERS852470_01121</name>
</gene>
<dbReference type="InterPro" id="IPR003352">
    <property type="entry name" value="PTS_EIIC"/>
</dbReference>
<accession>A0A174B735</accession>
<evidence type="ECO:0000256" key="4">
    <source>
        <dbReference type="ARBA" id="ARBA00022597"/>
    </source>
</evidence>
<comment type="catalytic activity">
    <reaction evidence="13">
        <text>N(pros)-phospho-L-histidyl-[protein](out) + sucrose = sucrose 6(G)-phosphate(in) + L-histidyl-[protein]</text>
        <dbReference type="Rhea" id="RHEA:49236"/>
        <dbReference type="Rhea" id="RHEA-COMP:9745"/>
        <dbReference type="Rhea" id="RHEA-COMP:9746"/>
        <dbReference type="ChEBI" id="CHEBI:17992"/>
        <dbReference type="ChEBI" id="CHEBI:29979"/>
        <dbReference type="ChEBI" id="CHEBI:64837"/>
        <dbReference type="ChEBI" id="CHEBI:91002"/>
        <dbReference type="EC" id="2.7.1.211"/>
    </reaction>
</comment>
<dbReference type="FunFam" id="3.30.1360.60:FF:000001">
    <property type="entry name" value="PTS system glucose-specific IIBC component PtsG"/>
    <property type="match status" value="1"/>
</dbReference>
<evidence type="ECO:0000256" key="12">
    <source>
        <dbReference type="ARBA" id="ARBA00045139"/>
    </source>
</evidence>
<keyword evidence="2" id="KW-0813">Transport</keyword>
<feature type="transmembrane region" description="Helical" evidence="15">
    <location>
        <begin position="351"/>
        <end position="372"/>
    </location>
</feature>
<dbReference type="SUPFAM" id="SSF55604">
    <property type="entry name" value="Glucose permease domain IIB"/>
    <property type="match status" value="1"/>
</dbReference>
<evidence type="ECO:0000256" key="5">
    <source>
        <dbReference type="ARBA" id="ARBA00022679"/>
    </source>
</evidence>
<dbReference type="Proteomes" id="UP000095558">
    <property type="component" value="Unassembled WGS sequence"/>
</dbReference>
<evidence type="ECO:0000256" key="7">
    <source>
        <dbReference type="ARBA" id="ARBA00022692"/>
    </source>
</evidence>
<feature type="transmembrane region" description="Helical" evidence="15">
    <location>
        <begin position="185"/>
        <end position="202"/>
    </location>
</feature>
<evidence type="ECO:0000256" key="8">
    <source>
        <dbReference type="ARBA" id="ARBA00022777"/>
    </source>
</evidence>
<name>A0A174B735_9CLOT</name>
<dbReference type="InterPro" id="IPR036878">
    <property type="entry name" value="Glu_permease_IIB"/>
</dbReference>
<feature type="transmembrane region" description="Helical" evidence="15">
    <location>
        <begin position="300"/>
        <end position="322"/>
    </location>
</feature>
<dbReference type="PROSITE" id="PS51098">
    <property type="entry name" value="PTS_EIIB_TYPE_1"/>
    <property type="match status" value="1"/>
</dbReference>
<dbReference type="RefSeq" id="WP_055275835.1">
    <property type="nucleotide sequence ID" value="NZ_CYZV01000010.1"/>
</dbReference>
<keyword evidence="7 15" id="KW-0812">Transmembrane</keyword>
<dbReference type="GO" id="GO:0008982">
    <property type="term" value="F:protein-N(PI)-phosphohistidine-sugar phosphotransferase activity"/>
    <property type="evidence" value="ECO:0007669"/>
    <property type="project" value="InterPro"/>
</dbReference>
<reference evidence="18 19" key="1">
    <citation type="submission" date="2015-09" db="EMBL/GenBank/DDBJ databases">
        <authorList>
            <consortium name="Pathogen Informatics"/>
        </authorList>
    </citation>
    <scope>NUCLEOTIDE SEQUENCE [LARGE SCALE GENOMIC DNA]</scope>
    <source>
        <strain evidence="18 19">2789STDY5834855</strain>
    </source>
</reference>
<sequence>MSKDKQYEKVAKELLKYVGGEENIISVAHCATRLRVVLKDDKKIESEAIEEIDLVKGSFNNGGQFQIILGTGIVDEVCKRFIGLSGISETSKEELKQVSSKKGNVMQRFLKALADVFVPILPALVAAGLLMGINNLLTVQGLFIKGKSLIEAYPTISGLAEMINTFSNAAFVFLPVLIGFSATKIFGGTPVLGAVIGAIMIHPDLLNGYSYGEALLDGTVPYWSIFGFNIAKVGYQGTVLPIIASSFILANIEKRLRKVVTPMLDNIVTPLITVLVTAILTFTVVGPVMRTVGDWMTAGVMYLFFDLGFVGGAIYGIVYPLLVITGMHHSLVAAETQILANIGTLGGSPTFAVVAASNVAQGAAALAVFFIIKKNAKMKSTASAAGISALLGITEPAVFGVNLKLIYPFIGALIGSAVSSAYATFMKVLSLSPGPAGLPGVIVIRAESMIQYMITMLMAFVVAFISTVILAKILAKKKEIV</sequence>
<dbReference type="AlphaFoldDB" id="A0A174B735"/>
<dbReference type="Pfam" id="PF00367">
    <property type="entry name" value="PTS_EIIB"/>
    <property type="match status" value="1"/>
</dbReference>
<evidence type="ECO:0000256" key="14">
    <source>
        <dbReference type="PROSITE-ProRule" id="PRU00421"/>
    </source>
</evidence>
<dbReference type="PROSITE" id="PS01035">
    <property type="entry name" value="PTS_EIIB_TYPE_1_CYS"/>
    <property type="match status" value="1"/>
</dbReference>
<dbReference type="PANTHER" id="PTHR30175:SF4">
    <property type="entry name" value="PTS SYSTEM TREHALOSE-SPECIFIC EIIBC COMPONENT"/>
    <property type="match status" value="1"/>
</dbReference>
<dbReference type="Gene3D" id="3.30.1360.60">
    <property type="entry name" value="Glucose permease domain IIB"/>
    <property type="match status" value="1"/>
</dbReference>
<evidence type="ECO:0000256" key="1">
    <source>
        <dbReference type="ARBA" id="ARBA00004651"/>
    </source>
</evidence>
<evidence type="ECO:0000259" key="16">
    <source>
        <dbReference type="PROSITE" id="PS51098"/>
    </source>
</evidence>
<dbReference type="GO" id="GO:0015771">
    <property type="term" value="P:trehalose transport"/>
    <property type="evidence" value="ECO:0007669"/>
    <property type="project" value="TreeGrafter"/>
</dbReference>
<evidence type="ECO:0000256" key="9">
    <source>
        <dbReference type="ARBA" id="ARBA00022989"/>
    </source>
</evidence>
<proteinExistence type="predicted"/>
<dbReference type="GO" id="GO:0005886">
    <property type="term" value="C:plasma membrane"/>
    <property type="evidence" value="ECO:0007669"/>
    <property type="project" value="UniProtKB-SubCell"/>
</dbReference>
<keyword evidence="6" id="KW-0598">Phosphotransferase system</keyword>
<feature type="transmembrane region" description="Helical" evidence="15">
    <location>
        <begin position="153"/>
        <end position="178"/>
    </location>
</feature>
<feature type="transmembrane region" description="Helical" evidence="15">
    <location>
        <begin position="267"/>
        <end position="288"/>
    </location>
</feature>
<evidence type="ECO:0000256" key="2">
    <source>
        <dbReference type="ARBA" id="ARBA00022448"/>
    </source>
</evidence>
<dbReference type="OrthoDB" id="92465at2"/>